<gene>
    <name evidence="1" type="ORF">PM001_LOCUS10074</name>
</gene>
<dbReference type="AlphaFoldDB" id="A0AAV1TRA1"/>
<proteinExistence type="predicted"/>
<accession>A0AAV1TRA1</accession>
<comment type="caution">
    <text evidence="1">The sequence shown here is derived from an EMBL/GenBank/DDBJ whole genome shotgun (WGS) entry which is preliminary data.</text>
</comment>
<evidence type="ECO:0000313" key="2">
    <source>
        <dbReference type="Proteomes" id="UP001162060"/>
    </source>
</evidence>
<sequence>MSSTEMQLCGVVKMLTNENIKRQGAKTAVVKTEEVIKAFSTEREVR</sequence>
<dbReference type="EMBL" id="CAKLBY020000079">
    <property type="protein sequence ID" value="CAK7924924.1"/>
    <property type="molecule type" value="Genomic_DNA"/>
</dbReference>
<dbReference type="Proteomes" id="UP001162060">
    <property type="component" value="Unassembled WGS sequence"/>
</dbReference>
<organism evidence="1 2">
    <name type="scientific">Peronospora matthiolae</name>
    <dbReference type="NCBI Taxonomy" id="2874970"/>
    <lineage>
        <taxon>Eukaryota</taxon>
        <taxon>Sar</taxon>
        <taxon>Stramenopiles</taxon>
        <taxon>Oomycota</taxon>
        <taxon>Peronosporomycetes</taxon>
        <taxon>Peronosporales</taxon>
        <taxon>Peronosporaceae</taxon>
        <taxon>Peronospora</taxon>
    </lineage>
</organism>
<reference evidence="1" key="1">
    <citation type="submission" date="2024-01" db="EMBL/GenBank/DDBJ databases">
        <authorList>
            <person name="Webb A."/>
        </authorList>
    </citation>
    <scope>NUCLEOTIDE SEQUENCE</scope>
    <source>
        <strain evidence="1">Pm1</strain>
    </source>
</reference>
<protein>
    <submittedName>
        <fullName evidence="1">Uncharacterized protein</fullName>
    </submittedName>
</protein>
<evidence type="ECO:0000313" key="1">
    <source>
        <dbReference type="EMBL" id="CAK7924924.1"/>
    </source>
</evidence>
<name>A0AAV1TRA1_9STRA</name>